<name>A0A0M2SYD3_9BACI</name>
<comment type="caution">
    <text evidence="4">The sequence shown here is derived from an EMBL/GenBank/DDBJ whole genome shotgun (WGS) entry which is preliminary data.</text>
</comment>
<evidence type="ECO:0000256" key="2">
    <source>
        <dbReference type="ARBA" id="ARBA00023315"/>
    </source>
</evidence>
<dbReference type="PANTHER" id="PTHR34069">
    <property type="entry name" value="3-OXOACYL-[ACYL-CARRIER-PROTEIN] SYNTHASE 3"/>
    <property type="match status" value="1"/>
</dbReference>
<dbReference type="PATRIC" id="fig|1408103.3.peg.1186"/>
<dbReference type="Proteomes" id="UP000034166">
    <property type="component" value="Unassembled WGS sequence"/>
</dbReference>
<feature type="domain" description="Beta-ketoacyl-[acyl-carrier-protein] synthase III C-terminal" evidence="3">
    <location>
        <begin position="235"/>
        <end position="313"/>
    </location>
</feature>
<protein>
    <recommendedName>
        <fullName evidence="3">Beta-ketoacyl-[acyl-carrier-protein] synthase III C-terminal domain-containing protein</fullName>
    </recommendedName>
</protein>
<keyword evidence="5" id="KW-1185">Reference proteome</keyword>
<dbReference type="InterPro" id="IPR013747">
    <property type="entry name" value="ACP_syn_III_C"/>
</dbReference>
<dbReference type="Pfam" id="PF08541">
    <property type="entry name" value="ACP_syn_III_C"/>
    <property type="match status" value="1"/>
</dbReference>
<evidence type="ECO:0000256" key="1">
    <source>
        <dbReference type="ARBA" id="ARBA00022679"/>
    </source>
</evidence>
<dbReference type="InterPro" id="IPR016039">
    <property type="entry name" value="Thiolase-like"/>
</dbReference>
<sequence>MGIGIASIGVELPKNKVPTSVIAEQAGLPKEIYDRLECYEIWQAEPDEDPTTLGVQSARKALAEARITAEEVDLIIANCWNAEYHMWQFSAKIQEELGAINATTLDLYGGCNALGGIILIAYDQLRADQSINNVLIVCSEQLSGGTFPQFIGDGACSIVLTKDANQLLLKEFVQITDKLPELGLLEKGGTKVPFTKDTEFNGSIWENVKFNMDKFKKEIKPFVYNMTAEALQLACDKYGCKVEDLDKIFMVHQQKYFSLELMKHLGVPGDKTPAHYIEKAGHFGGHDVLITLKWAIEDGLVKKGDLLGCIIFGQMEFYGFILEY</sequence>
<dbReference type="AlphaFoldDB" id="A0A0M2SYD3"/>
<dbReference type="RefSeq" id="WP_046522674.1">
    <property type="nucleotide sequence ID" value="NZ_LAYY01000004.1"/>
</dbReference>
<proteinExistence type="predicted"/>
<accession>A0A0M2SYD3</accession>
<dbReference type="PANTHER" id="PTHR34069:SF3">
    <property type="entry name" value="ACYL-COA:ACYL-COA ALKYLTRANSFERASE"/>
    <property type="match status" value="1"/>
</dbReference>
<keyword evidence="2" id="KW-0012">Acyltransferase</keyword>
<reference evidence="4 5" key="1">
    <citation type="submission" date="2015-04" db="EMBL/GenBank/DDBJ databases">
        <title>Taxonomic description and genome sequence of Bacillus campisalis sp. nov., a novel member of the genus Bacillus isolated from solar saltern.</title>
        <authorList>
            <person name="Mathan Kumar R."/>
            <person name="Kaur G."/>
            <person name="Kumar A."/>
            <person name="Singh N.K."/>
            <person name="Kaur N."/>
            <person name="Kumar N."/>
            <person name="Mayilraj S."/>
        </authorList>
    </citation>
    <scope>NUCLEOTIDE SEQUENCE [LARGE SCALE GENOMIC DNA]</scope>
    <source>
        <strain evidence="4 5">SA2-6</strain>
    </source>
</reference>
<dbReference type="SUPFAM" id="SSF53901">
    <property type="entry name" value="Thiolase-like"/>
    <property type="match status" value="2"/>
</dbReference>
<dbReference type="GO" id="GO:0016746">
    <property type="term" value="F:acyltransferase activity"/>
    <property type="evidence" value="ECO:0007669"/>
    <property type="project" value="UniProtKB-KW"/>
</dbReference>
<evidence type="ECO:0000313" key="4">
    <source>
        <dbReference type="EMBL" id="KKK39183.1"/>
    </source>
</evidence>
<evidence type="ECO:0000313" key="5">
    <source>
        <dbReference type="Proteomes" id="UP000034166"/>
    </source>
</evidence>
<dbReference type="Gene3D" id="3.40.47.10">
    <property type="match status" value="2"/>
</dbReference>
<dbReference type="GO" id="GO:0044550">
    <property type="term" value="P:secondary metabolite biosynthetic process"/>
    <property type="evidence" value="ECO:0007669"/>
    <property type="project" value="TreeGrafter"/>
</dbReference>
<keyword evidence="1" id="KW-0808">Transferase</keyword>
<dbReference type="EMBL" id="LAYY01000004">
    <property type="protein sequence ID" value="KKK39183.1"/>
    <property type="molecule type" value="Genomic_DNA"/>
</dbReference>
<gene>
    <name evidence="4" type="ORF">WQ57_05290</name>
</gene>
<evidence type="ECO:0000259" key="3">
    <source>
        <dbReference type="Pfam" id="PF08541"/>
    </source>
</evidence>
<organism evidence="4 5">
    <name type="scientific">Mesobacillus campisalis</name>
    <dbReference type="NCBI Taxonomy" id="1408103"/>
    <lineage>
        <taxon>Bacteria</taxon>
        <taxon>Bacillati</taxon>
        <taxon>Bacillota</taxon>
        <taxon>Bacilli</taxon>
        <taxon>Bacillales</taxon>
        <taxon>Bacillaceae</taxon>
        <taxon>Mesobacillus</taxon>
    </lineage>
</organism>
<dbReference type="OrthoDB" id="9786707at2"/>